<name>A0ABY8EXV0_9HYPH</name>
<dbReference type="Proteomes" id="UP001209803">
    <property type="component" value="Chromosome"/>
</dbReference>
<keyword evidence="3" id="KW-1185">Reference proteome</keyword>
<reference evidence="2 3" key="1">
    <citation type="submission" date="2023-03" db="EMBL/GenBank/DDBJ databases">
        <title>Roseibium porphyridii sp. nov. and Roseibium rhodosorbium sp. nov. isolated from marine algae, Porphyridium cruentum and Rhodosorus marinus, respectively.</title>
        <authorList>
            <person name="Lee M.W."/>
            <person name="Choi B.J."/>
            <person name="Lee J.K."/>
            <person name="Choi D.G."/>
            <person name="Baek J.H."/>
            <person name="Bayburt H."/>
            <person name="Kim J.M."/>
            <person name="Han D.M."/>
            <person name="Kim K.H."/>
            <person name="Jeon C.O."/>
        </authorList>
    </citation>
    <scope>NUCLEOTIDE SEQUENCE [LARGE SCALE GENOMIC DNA]</scope>
    <source>
        <strain evidence="2 3">KMA01</strain>
    </source>
</reference>
<evidence type="ECO:0000313" key="2">
    <source>
        <dbReference type="EMBL" id="WFE87606.1"/>
    </source>
</evidence>
<feature type="domain" description="YjiS-like" evidence="1">
    <location>
        <begin position="5"/>
        <end position="40"/>
    </location>
</feature>
<dbReference type="RefSeq" id="WP_152501844.1">
    <property type="nucleotide sequence ID" value="NZ_CP120863.1"/>
</dbReference>
<accession>A0ABY8EXV0</accession>
<organism evidence="2 3">
    <name type="scientific">Roseibium porphyridii</name>
    <dbReference type="NCBI Taxonomy" id="2866279"/>
    <lineage>
        <taxon>Bacteria</taxon>
        <taxon>Pseudomonadati</taxon>
        <taxon>Pseudomonadota</taxon>
        <taxon>Alphaproteobacteria</taxon>
        <taxon>Hyphomicrobiales</taxon>
        <taxon>Stappiaceae</taxon>
        <taxon>Roseibium</taxon>
    </lineage>
</organism>
<protein>
    <submittedName>
        <fullName evidence="2">DUF1127 domain-containing protein</fullName>
    </submittedName>
</protein>
<dbReference type="Pfam" id="PF06568">
    <property type="entry name" value="YjiS-like"/>
    <property type="match status" value="1"/>
</dbReference>
<dbReference type="EMBL" id="CP120863">
    <property type="protein sequence ID" value="WFE87606.1"/>
    <property type="molecule type" value="Genomic_DNA"/>
</dbReference>
<gene>
    <name evidence="2" type="ORF">K1718_15690</name>
</gene>
<evidence type="ECO:0000313" key="3">
    <source>
        <dbReference type="Proteomes" id="UP001209803"/>
    </source>
</evidence>
<proteinExistence type="predicted"/>
<evidence type="ECO:0000259" key="1">
    <source>
        <dbReference type="Pfam" id="PF06568"/>
    </source>
</evidence>
<sequence length="49" mass="5875">MIDNVVRKYNNWKRFRQTYDELSNLSNRELNDLGIARADISHYARMSAK</sequence>
<dbReference type="InterPro" id="IPR009506">
    <property type="entry name" value="YjiS-like"/>
</dbReference>